<dbReference type="InterPro" id="IPR036374">
    <property type="entry name" value="OxRdtase_Mopterin-bd_sf"/>
</dbReference>
<dbReference type="Pfam" id="PF00174">
    <property type="entry name" value="Oxidored_molyb"/>
    <property type="match status" value="1"/>
</dbReference>
<evidence type="ECO:0000256" key="2">
    <source>
        <dbReference type="SAM" id="Phobius"/>
    </source>
</evidence>
<keyword evidence="2" id="KW-1133">Transmembrane helix</keyword>
<evidence type="ECO:0000313" key="5">
    <source>
        <dbReference type="Proteomes" id="UP000695264"/>
    </source>
</evidence>
<keyword evidence="2" id="KW-0472">Membrane</keyword>
<protein>
    <submittedName>
        <fullName evidence="4">Molybdopterin-dependent oxidoreductase</fullName>
    </submittedName>
</protein>
<evidence type="ECO:0000256" key="1">
    <source>
        <dbReference type="SAM" id="MobiDB-lite"/>
    </source>
</evidence>
<dbReference type="Gene3D" id="3.90.420.10">
    <property type="entry name" value="Oxidoreductase, molybdopterin-binding domain"/>
    <property type="match status" value="1"/>
</dbReference>
<dbReference type="PANTHER" id="PTHR43032">
    <property type="entry name" value="PROTEIN-METHIONINE-SULFOXIDE REDUCTASE"/>
    <property type="match status" value="1"/>
</dbReference>
<feature type="transmembrane region" description="Helical" evidence="2">
    <location>
        <begin position="186"/>
        <end position="205"/>
    </location>
</feature>
<feature type="compositionally biased region" description="Basic and acidic residues" evidence="1">
    <location>
        <begin position="1"/>
        <end position="18"/>
    </location>
</feature>
<proteinExistence type="predicted"/>
<evidence type="ECO:0000313" key="4">
    <source>
        <dbReference type="EMBL" id="NJQ01653.1"/>
    </source>
</evidence>
<dbReference type="RefSeq" id="WP_168102274.1">
    <property type="nucleotide sequence ID" value="NZ_JAATEN010000009.1"/>
</dbReference>
<gene>
    <name evidence="4" type="ORF">HCK00_14230</name>
</gene>
<feature type="domain" description="Oxidoreductase molybdopterin-binding" evidence="3">
    <location>
        <begin position="306"/>
        <end position="444"/>
    </location>
</feature>
<organism evidence="4 5">
    <name type="scientific">Streptomyces zingiberis</name>
    <dbReference type="NCBI Taxonomy" id="2053010"/>
    <lineage>
        <taxon>Bacteria</taxon>
        <taxon>Bacillati</taxon>
        <taxon>Actinomycetota</taxon>
        <taxon>Actinomycetes</taxon>
        <taxon>Kitasatosporales</taxon>
        <taxon>Streptomycetaceae</taxon>
        <taxon>Streptomyces</taxon>
    </lineage>
</organism>
<comment type="caution">
    <text evidence="4">The sequence shown here is derived from an EMBL/GenBank/DDBJ whole genome shotgun (WGS) entry which is preliminary data.</text>
</comment>
<dbReference type="Proteomes" id="UP000695264">
    <property type="component" value="Unassembled WGS sequence"/>
</dbReference>
<feature type="region of interest" description="Disordered" evidence="1">
    <location>
        <begin position="1"/>
        <end position="33"/>
    </location>
</feature>
<accession>A0ABX1BZA7</accession>
<reference evidence="4 5" key="1">
    <citation type="submission" date="2020-03" db="EMBL/GenBank/DDBJ databases">
        <title>WGS of actinomycetes isolated from Thailand.</title>
        <authorList>
            <person name="Thawai C."/>
        </authorList>
    </citation>
    <scope>NUCLEOTIDE SEQUENCE [LARGE SCALE GENOMIC DNA]</scope>
    <source>
        <strain evidence="4 5">PLAI 1-29</strain>
    </source>
</reference>
<evidence type="ECO:0000259" key="3">
    <source>
        <dbReference type="Pfam" id="PF00174"/>
    </source>
</evidence>
<dbReference type="PANTHER" id="PTHR43032:SF2">
    <property type="entry name" value="BLL0505 PROTEIN"/>
    <property type="match status" value="1"/>
</dbReference>
<dbReference type="InterPro" id="IPR000572">
    <property type="entry name" value="OxRdtase_Mopterin-bd_dom"/>
</dbReference>
<dbReference type="EMBL" id="JAATEN010000009">
    <property type="protein sequence ID" value="NJQ01653.1"/>
    <property type="molecule type" value="Genomic_DNA"/>
</dbReference>
<feature type="transmembrane region" description="Helical" evidence="2">
    <location>
        <begin position="49"/>
        <end position="76"/>
    </location>
</feature>
<feature type="transmembrane region" description="Helical" evidence="2">
    <location>
        <begin position="113"/>
        <end position="133"/>
    </location>
</feature>
<feature type="transmembrane region" description="Helical" evidence="2">
    <location>
        <begin position="154"/>
        <end position="174"/>
    </location>
</feature>
<keyword evidence="5" id="KW-1185">Reference proteome</keyword>
<dbReference type="SUPFAM" id="SSF56524">
    <property type="entry name" value="Oxidoreductase molybdopterin-binding domain"/>
    <property type="match status" value="1"/>
</dbReference>
<sequence>MDDSERPARPADGPRAEDGSPAPAPRARPPALRGPFRPGFWRSPLRGPWLTSVLGAVLLPGIVVLFLTGLLSYAAYNPGLPGNDTTPDKGLLGVWLFPWPTEPYWLYRFTQGVHVTLGVALVPVLLAKVWSVAPRLFTWPPARSLTHALDRVSLLFLVGGGLFVFATGILNIQLEYLFPGSFYRLHFYGAWVFMAAFTVHAAVRLPRVVRVLRGRPARTAEEDASLTALAAPDPEPATLSRRGALAVVGGGSLLLAATTAGQSAGGPLRATAVLAPRGREPGTGPNGFQINKTAAAAGISAADTGPDWRLTVRGGTRDLVLSRAELLALPQREAELPIACVEGWSTPDLRWSGVRLADLAALAGAVDDGGGPAGAPGVFVESAQRGGAFRSASLSAGQVRDPRALLALRVGGAGLSADHGYPARIIVPANPGVHNTKWVTRLTFGGGR</sequence>
<name>A0ABX1BZA7_9ACTN</name>
<keyword evidence="2" id="KW-0812">Transmembrane</keyword>